<gene>
    <name evidence="1" type="ORF">TPC1_10444</name>
</gene>
<name>A0A146KL49_9EUKA</name>
<protein>
    <submittedName>
        <fullName evidence="1">Uncharacterized protein</fullName>
    </submittedName>
</protein>
<reference evidence="1" key="1">
    <citation type="submission" date="2015-07" db="EMBL/GenBank/DDBJ databases">
        <title>Adaptation to a free-living lifestyle via gene acquisitions in the diplomonad Trepomonas sp. PC1.</title>
        <authorList>
            <person name="Xu F."/>
            <person name="Jerlstrom-Hultqvist J."/>
            <person name="Kolisko M."/>
            <person name="Simpson A.G.B."/>
            <person name="Roger A.J."/>
            <person name="Svard S.G."/>
            <person name="Andersson J.O."/>
        </authorList>
    </citation>
    <scope>NUCLEOTIDE SEQUENCE</scope>
    <source>
        <strain evidence="1">PC1</strain>
    </source>
</reference>
<sequence>MGRRQTISNEQLAAVINLALTNLGHPTYETNFEAYDAFLQLQTSERQSVWQFAARRLNKTEQQIRDFFYNTYVRQFYEDAAKYRSEIIQLLNKNEFLAEQTRIKDTCKQILANHTNVNPKALNKFVRKLIAQTQNYTNSASYPSVYSCSQNSQQETSSRFEVYEESPQTTVLETKNDSDSHHQYFPDLCDGLATFDFFDL</sequence>
<dbReference type="EMBL" id="GDID01000331">
    <property type="protein sequence ID" value="JAP96275.1"/>
    <property type="molecule type" value="Transcribed_RNA"/>
</dbReference>
<dbReference type="AlphaFoldDB" id="A0A146KL49"/>
<organism evidence="1">
    <name type="scientific">Trepomonas sp. PC1</name>
    <dbReference type="NCBI Taxonomy" id="1076344"/>
    <lineage>
        <taxon>Eukaryota</taxon>
        <taxon>Metamonada</taxon>
        <taxon>Diplomonadida</taxon>
        <taxon>Hexamitidae</taxon>
        <taxon>Hexamitinae</taxon>
        <taxon>Trepomonas</taxon>
    </lineage>
</organism>
<proteinExistence type="predicted"/>
<accession>A0A146KL49</accession>
<evidence type="ECO:0000313" key="1">
    <source>
        <dbReference type="EMBL" id="JAP96275.1"/>
    </source>
</evidence>